<sequence length="149" mass="16000">MPCSALFKMRYTAPKRCKFLPLQSTTALYLLMLFYVLFLALTALILGVQADPTINTPASLVQCQPALITWSAVNSPIWLSIIPGGNPGATPIADFGKLSGTSFTWIVDIPHGTSVTCQLRDAAGAVAYSAPLTIQTSPDSSCIHKQRLM</sequence>
<accession>A0A8H2WM06</accession>
<dbReference type="PANTHER" id="PTHR37487:SF2">
    <property type="entry name" value="EXPRESSED PROTEIN"/>
    <property type="match status" value="1"/>
</dbReference>
<evidence type="ECO:0000313" key="1">
    <source>
        <dbReference type="EMBL" id="CAE6384924.1"/>
    </source>
</evidence>
<reference evidence="1" key="1">
    <citation type="submission" date="2021-01" db="EMBL/GenBank/DDBJ databases">
        <authorList>
            <person name="Kaushik A."/>
        </authorList>
    </citation>
    <scope>NUCLEOTIDE SEQUENCE</scope>
    <source>
        <strain evidence="1">AG2-2IIIB</strain>
    </source>
</reference>
<gene>
    <name evidence="1" type="ORF">RDB_LOCUS27256</name>
</gene>
<dbReference type="EMBL" id="CAJMWT010001179">
    <property type="protein sequence ID" value="CAE6384924.1"/>
    <property type="molecule type" value="Genomic_DNA"/>
</dbReference>
<comment type="caution">
    <text evidence="1">The sequence shown here is derived from an EMBL/GenBank/DDBJ whole genome shotgun (WGS) entry which is preliminary data.</text>
</comment>
<dbReference type="AlphaFoldDB" id="A0A8H2WM06"/>
<evidence type="ECO:0000313" key="2">
    <source>
        <dbReference type="Proteomes" id="UP000663843"/>
    </source>
</evidence>
<name>A0A8H2WM06_9AGAM</name>
<dbReference type="PANTHER" id="PTHR37487">
    <property type="entry name" value="CHROMOSOME 1, WHOLE GENOME SHOTGUN SEQUENCE"/>
    <property type="match status" value="1"/>
</dbReference>
<proteinExistence type="predicted"/>
<dbReference type="Proteomes" id="UP000663843">
    <property type="component" value="Unassembled WGS sequence"/>
</dbReference>
<protein>
    <submittedName>
        <fullName evidence="1">Uncharacterized protein</fullName>
    </submittedName>
</protein>
<organism evidence="1 2">
    <name type="scientific">Rhizoctonia solani</name>
    <dbReference type="NCBI Taxonomy" id="456999"/>
    <lineage>
        <taxon>Eukaryota</taxon>
        <taxon>Fungi</taxon>
        <taxon>Dikarya</taxon>
        <taxon>Basidiomycota</taxon>
        <taxon>Agaricomycotina</taxon>
        <taxon>Agaricomycetes</taxon>
        <taxon>Cantharellales</taxon>
        <taxon>Ceratobasidiaceae</taxon>
        <taxon>Rhizoctonia</taxon>
    </lineage>
</organism>